<gene>
    <name evidence="6" type="ORF">HYH03_002272</name>
</gene>
<protein>
    <recommendedName>
        <fullName evidence="8">Peptidase M11 gametolysin domain-containing protein</fullName>
    </recommendedName>
</protein>
<evidence type="ECO:0000256" key="3">
    <source>
        <dbReference type="SAM" id="MobiDB-lite"/>
    </source>
</evidence>
<evidence type="ECO:0000256" key="1">
    <source>
        <dbReference type="ARBA" id="ARBA00022737"/>
    </source>
</evidence>
<reference evidence="6" key="1">
    <citation type="journal article" date="2020" name="bioRxiv">
        <title>Comparative genomics of Chlamydomonas.</title>
        <authorList>
            <person name="Craig R.J."/>
            <person name="Hasan A.R."/>
            <person name="Ness R.W."/>
            <person name="Keightley P.D."/>
        </authorList>
    </citation>
    <scope>NUCLEOTIDE SEQUENCE</scope>
    <source>
        <strain evidence="6">CCAP 11/70</strain>
    </source>
</reference>
<dbReference type="Gene3D" id="2.10.10.10">
    <property type="entry name" value="Fibronectin, type II, collagen-binding"/>
    <property type="match status" value="1"/>
</dbReference>
<name>A0A836C4L9_9CHLO</name>
<feature type="compositionally biased region" description="Low complexity" evidence="3">
    <location>
        <begin position="644"/>
        <end position="677"/>
    </location>
</feature>
<accession>A0A836C4L9</accession>
<dbReference type="InterPro" id="IPR000562">
    <property type="entry name" value="FN_type2_dom"/>
</dbReference>
<feature type="domain" description="Peptidase M11 gametolysin" evidence="5">
    <location>
        <begin position="183"/>
        <end position="293"/>
    </location>
</feature>
<dbReference type="InterPro" id="IPR036943">
    <property type="entry name" value="FN_type2_sf"/>
</dbReference>
<keyword evidence="1" id="KW-0677">Repeat</keyword>
<comment type="caution">
    <text evidence="6">The sequence shown here is derived from an EMBL/GenBank/DDBJ whole genome shotgun (WGS) entry which is preliminary data.</text>
</comment>
<dbReference type="InterPro" id="IPR013806">
    <property type="entry name" value="Kringle-like"/>
</dbReference>
<feature type="region of interest" description="Disordered" evidence="3">
    <location>
        <begin position="88"/>
        <end position="109"/>
    </location>
</feature>
<organism evidence="6 7">
    <name type="scientific">Edaphochlamys debaryana</name>
    <dbReference type="NCBI Taxonomy" id="47281"/>
    <lineage>
        <taxon>Eukaryota</taxon>
        <taxon>Viridiplantae</taxon>
        <taxon>Chlorophyta</taxon>
        <taxon>core chlorophytes</taxon>
        <taxon>Chlorophyceae</taxon>
        <taxon>CS clade</taxon>
        <taxon>Chlamydomonadales</taxon>
        <taxon>Chlamydomonadales incertae sedis</taxon>
        <taxon>Edaphochlamys</taxon>
    </lineage>
</organism>
<evidence type="ECO:0000256" key="2">
    <source>
        <dbReference type="ARBA" id="ARBA00023157"/>
    </source>
</evidence>
<evidence type="ECO:0008006" key="8">
    <source>
        <dbReference type="Google" id="ProtNLM"/>
    </source>
</evidence>
<evidence type="ECO:0000313" key="7">
    <source>
        <dbReference type="Proteomes" id="UP000612055"/>
    </source>
</evidence>
<dbReference type="Pfam" id="PF00040">
    <property type="entry name" value="fn2"/>
    <property type="match status" value="1"/>
</dbReference>
<feature type="domain" description="Peptidase M11 gametolysin" evidence="5">
    <location>
        <begin position="363"/>
        <end position="511"/>
    </location>
</feature>
<dbReference type="Pfam" id="PF05548">
    <property type="entry name" value="Peptidase_M11"/>
    <property type="match status" value="2"/>
</dbReference>
<keyword evidence="7" id="KW-1185">Reference proteome</keyword>
<evidence type="ECO:0000259" key="5">
    <source>
        <dbReference type="Pfam" id="PF05548"/>
    </source>
</evidence>
<dbReference type="OrthoDB" id="535741at2759"/>
<dbReference type="InterPro" id="IPR008752">
    <property type="entry name" value="Peptidase_M11"/>
</dbReference>
<evidence type="ECO:0000313" key="6">
    <source>
        <dbReference type="EMBL" id="KAG2499990.1"/>
    </source>
</evidence>
<proteinExistence type="predicted"/>
<dbReference type="AlphaFoldDB" id="A0A836C4L9"/>
<evidence type="ECO:0000259" key="4">
    <source>
        <dbReference type="Pfam" id="PF00040"/>
    </source>
</evidence>
<feature type="domain" description="Fibronectin type-II" evidence="4">
    <location>
        <begin position="309"/>
        <end position="334"/>
    </location>
</feature>
<dbReference type="EMBL" id="JAEHOE010000005">
    <property type="protein sequence ID" value="KAG2499990.1"/>
    <property type="molecule type" value="Genomic_DNA"/>
</dbReference>
<keyword evidence="2" id="KW-1015">Disulfide bond</keyword>
<dbReference type="SUPFAM" id="SSF57440">
    <property type="entry name" value="Kringle-like"/>
    <property type="match status" value="1"/>
</dbReference>
<dbReference type="Proteomes" id="UP000612055">
    <property type="component" value="Unassembled WGS sequence"/>
</dbReference>
<sequence>MVPGCQQPLMTGPCRRVALAALLVLAVGSCRLAAGAAGARRLLQQPVREEWMAGQLQAIAAAPKFGGVDISSHAVLLDNGNAIDLEFSDTSRNGKGRRGPKDPRVFDDNSGAELVPGQRIKVVGSRRPLTRVSGSGTIAYYSFTVTSITSVGSPLPPLTYAFRDVPSIVFVTSMCGATTTSPYPPSNSGNISAINATFLGGPGSGSISAQFASCSYGTANMSPSTSWVYPTVIDLPCETNVTNTSFCGNLNTYRNFVNNVATTAGVDLKKYRHRVLVIPKNMNCGWAGMAYVGPYSGVYEKECKCLPSFVYKSVTYNGCTEVDRPGRPWCATDPSCPSPDFYYTNATGVSQPSIFCPNGYSWAHIDASYFSTHVVSHELGHNLFMSHGGWIDAEYGDASETMGSGSPACFNAVHQYQAGWSTPATRMNASTMQPGVWYNITLNAAAVNPNNSAIVVHTSWAGAAVSNATRYYVSYRPSNTTWPDNNLAVWWQGVMVTSWTGDRQTSYATTWHNATLTQLVTPAAPAKCACKTAWDYSGVNYTGCIASVRVKPWCMVDSATCPSTKWDGTTSRTSTGTQPWIFCPYLANDTWVERDSSPFSLVVKLGSPTGQNESAPATLPLVDVAVCRRSALIETNCFDDIDEAPASQPPASGAPTSQPQAAGPAAAQPQAAHSIPSQPYPPRPPT</sequence>
<feature type="region of interest" description="Disordered" evidence="3">
    <location>
        <begin position="641"/>
        <end position="686"/>
    </location>
</feature>